<dbReference type="AlphaFoldDB" id="W6Z0Z4"/>
<gene>
    <name evidence="2" type="ORF">COCMIDRAFT_106403</name>
</gene>
<name>W6Z0Z4_COCMI</name>
<feature type="region of interest" description="Disordered" evidence="1">
    <location>
        <begin position="28"/>
        <end position="47"/>
    </location>
</feature>
<dbReference type="Proteomes" id="UP000054032">
    <property type="component" value="Unassembled WGS sequence"/>
</dbReference>
<proteinExistence type="predicted"/>
<feature type="compositionally biased region" description="Gly residues" evidence="1">
    <location>
        <begin position="84"/>
        <end position="94"/>
    </location>
</feature>
<protein>
    <submittedName>
        <fullName evidence="2">Uncharacterized protein</fullName>
    </submittedName>
</protein>
<keyword evidence="3" id="KW-1185">Reference proteome</keyword>
<feature type="region of interest" description="Disordered" evidence="1">
    <location>
        <begin position="73"/>
        <end position="94"/>
    </location>
</feature>
<sequence length="94" mass="10041">MIKVKESTVLHTAAAGLLRPGLACLALEGSKKGSGPGSGTGSGTGFRRERVSILHQRNTLSHGRAWEWWTGREKKNGHGRGRDTGGGCCGWSRR</sequence>
<feature type="compositionally biased region" description="Gly residues" evidence="1">
    <location>
        <begin position="32"/>
        <end position="44"/>
    </location>
</feature>
<dbReference type="RefSeq" id="XP_007692152.1">
    <property type="nucleotide sequence ID" value="XM_007693962.1"/>
</dbReference>
<reference evidence="2 3" key="1">
    <citation type="journal article" date="2013" name="PLoS Genet.">
        <title>Comparative genome structure, secondary metabolite, and effector coding capacity across Cochliobolus pathogens.</title>
        <authorList>
            <person name="Condon B.J."/>
            <person name="Leng Y."/>
            <person name="Wu D."/>
            <person name="Bushley K.E."/>
            <person name="Ohm R.A."/>
            <person name="Otillar R."/>
            <person name="Martin J."/>
            <person name="Schackwitz W."/>
            <person name="Grimwood J."/>
            <person name="MohdZainudin N."/>
            <person name="Xue C."/>
            <person name="Wang R."/>
            <person name="Manning V.A."/>
            <person name="Dhillon B."/>
            <person name="Tu Z.J."/>
            <person name="Steffenson B.J."/>
            <person name="Salamov A."/>
            <person name="Sun H."/>
            <person name="Lowry S."/>
            <person name="LaButti K."/>
            <person name="Han J."/>
            <person name="Copeland A."/>
            <person name="Lindquist E."/>
            <person name="Barry K."/>
            <person name="Schmutz J."/>
            <person name="Baker S.E."/>
            <person name="Ciuffetti L.M."/>
            <person name="Grigoriev I.V."/>
            <person name="Zhong S."/>
            <person name="Turgeon B.G."/>
        </authorList>
    </citation>
    <scope>NUCLEOTIDE SEQUENCE [LARGE SCALE GENOMIC DNA]</scope>
    <source>
        <strain evidence="2 3">ATCC 44560</strain>
    </source>
</reference>
<evidence type="ECO:0000256" key="1">
    <source>
        <dbReference type="SAM" id="MobiDB-lite"/>
    </source>
</evidence>
<dbReference type="HOGENOM" id="CLU_2385822_0_0_1"/>
<organism evidence="2 3">
    <name type="scientific">Bipolaris oryzae ATCC 44560</name>
    <dbReference type="NCBI Taxonomy" id="930090"/>
    <lineage>
        <taxon>Eukaryota</taxon>
        <taxon>Fungi</taxon>
        <taxon>Dikarya</taxon>
        <taxon>Ascomycota</taxon>
        <taxon>Pezizomycotina</taxon>
        <taxon>Dothideomycetes</taxon>
        <taxon>Pleosporomycetidae</taxon>
        <taxon>Pleosporales</taxon>
        <taxon>Pleosporineae</taxon>
        <taxon>Pleosporaceae</taxon>
        <taxon>Bipolaris</taxon>
    </lineage>
</organism>
<evidence type="ECO:0000313" key="2">
    <source>
        <dbReference type="EMBL" id="EUC41339.1"/>
    </source>
</evidence>
<dbReference type="EMBL" id="KI964108">
    <property type="protein sequence ID" value="EUC41339.1"/>
    <property type="molecule type" value="Genomic_DNA"/>
</dbReference>
<feature type="compositionally biased region" description="Basic and acidic residues" evidence="1">
    <location>
        <begin position="73"/>
        <end position="83"/>
    </location>
</feature>
<dbReference type="KEGG" id="bor:COCMIDRAFT_106403"/>
<accession>W6Z0Z4</accession>
<evidence type="ECO:0000313" key="3">
    <source>
        <dbReference type="Proteomes" id="UP000054032"/>
    </source>
</evidence>
<dbReference type="GeneID" id="19118856"/>